<keyword evidence="2" id="KW-1185">Reference proteome</keyword>
<feature type="compositionally biased region" description="Low complexity" evidence="1">
    <location>
        <begin position="36"/>
        <end position="57"/>
    </location>
</feature>
<feature type="region of interest" description="Disordered" evidence="1">
    <location>
        <begin position="88"/>
        <end position="114"/>
    </location>
</feature>
<proteinExistence type="predicted"/>
<sequence length="114" mass="12116">AERENEAFRDLFRDLLQDEPSGSTSRYPGQERDEPLSLGTPGPSSSGVASAPGFSAATPQRAPVVAGQPPIVLRIKRPVEMPVLSPAVEVPETPEGGVTEQDRDSHVPIAGSWM</sequence>
<dbReference type="WBParaSite" id="L893_g7707.t1">
    <property type="protein sequence ID" value="L893_g7707.t1"/>
    <property type="gene ID" value="L893_g7707"/>
</dbReference>
<evidence type="ECO:0000256" key="1">
    <source>
        <dbReference type="SAM" id="MobiDB-lite"/>
    </source>
</evidence>
<reference evidence="3" key="1">
    <citation type="submission" date="2016-11" db="UniProtKB">
        <authorList>
            <consortium name="WormBaseParasite"/>
        </authorList>
    </citation>
    <scope>IDENTIFICATION</scope>
</reference>
<feature type="compositionally biased region" description="Basic and acidic residues" evidence="1">
    <location>
        <begin position="1"/>
        <end position="16"/>
    </location>
</feature>
<feature type="region of interest" description="Disordered" evidence="1">
    <location>
        <begin position="1"/>
        <end position="65"/>
    </location>
</feature>
<accession>A0A1I8APF1</accession>
<evidence type="ECO:0000313" key="3">
    <source>
        <dbReference type="WBParaSite" id="L893_g7707.t1"/>
    </source>
</evidence>
<protein>
    <submittedName>
        <fullName evidence="3">MITF_TFEB_C_3_N domain-containing protein</fullName>
    </submittedName>
</protein>
<name>A0A1I8APF1_9BILA</name>
<dbReference type="Proteomes" id="UP000095287">
    <property type="component" value="Unplaced"/>
</dbReference>
<evidence type="ECO:0000313" key="2">
    <source>
        <dbReference type="Proteomes" id="UP000095287"/>
    </source>
</evidence>
<organism evidence="2 3">
    <name type="scientific">Steinernema glaseri</name>
    <dbReference type="NCBI Taxonomy" id="37863"/>
    <lineage>
        <taxon>Eukaryota</taxon>
        <taxon>Metazoa</taxon>
        <taxon>Ecdysozoa</taxon>
        <taxon>Nematoda</taxon>
        <taxon>Chromadorea</taxon>
        <taxon>Rhabditida</taxon>
        <taxon>Tylenchina</taxon>
        <taxon>Panagrolaimomorpha</taxon>
        <taxon>Strongyloidoidea</taxon>
        <taxon>Steinernematidae</taxon>
        <taxon>Steinernema</taxon>
    </lineage>
</organism>
<dbReference type="AlphaFoldDB" id="A0A1I8APF1"/>